<keyword evidence="1" id="KW-0175">Coiled coil</keyword>
<dbReference type="AlphaFoldDB" id="A0A1Y1RQM7"/>
<dbReference type="Proteomes" id="UP000192359">
    <property type="component" value="Unassembled WGS sequence"/>
</dbReference>
<sequence length="332" mass="36703">MAQEIAGLANENAALKHQIAQLQYVPTVDEIEMVNGEAAKILAQARDEAENLRSEAKQEAATVLDDALAKAAETTSEAEKMLSDAHANVFTAASRAWEEGHKNWQKAHSSAEFIPSPISTAALELVEVLHAVGDFSPGERRLKLAPGGYGATLSVGKTKVRDSFAEVLGTPEKGETITRKVEVQLFAERAPEWISEGREKYIFAYAQGHLLGGVTATTSAYLSPFFEAMEALGISVFIDAELTLTASEAKGALQQKSAIDLPEKFVVRDTMPKIRRIAKILNSIYVQNTLMTPENVEWFKKFGRLSTEMRQSMNRTRDYEREMSVMSWYARK</sequence>
<name>A0A1Y1RQM7_9MICC</name>
<accession>A0A1Y1RQM7</accession>
<evidence type="ECO:0000313" key="2">
    <source>
        <dbReference type="EMBL" id="ORC22084.1"/>
    </source>
</evidence>
<gene>
    <name evidence="2" type="ORF">A7979_00780</name>
</gene>
<organism evidence="2 3">
    <name type="scientific">Rothia nasimurium</name>
    <dbReference type="NCBI Taxonomy" id="85336"/>
    <lineage>
        <taxon>Bacteria</taxon>
        <taxon>Bacillati</taxon>
        <taxon>Actinomycetota</taxon>
        <taxon>Actinomycetes</taxon>
        <taxon>Micrococcales</taxon>
        <taxon>Micrococcaceae</taxon>
        <taxon>Rothia</taxon>
    </lineage>
</organism>
<feature type="coiled-coil region" evidence="1">
    <location>
        <begin position="35"/>
        <end position="66"/>
    </location>
</feature>
<comment type="caution">
    <text evidence="2">The sequence shown here is derived from an EMBL/GenBank/DDBJ whole genome shotgun (WGS) entry which is preliminary data.</text>
</comment>
<proteinExistence type="predicted"/>
<evidence type="ECO:0000313" key="3">
    <source>
        <dbReference type="Proteomes" id="UP000192359"/>
    </source>
</evidence>
<evidence type="ECO:0000256" key="1">
    <source>
        <dbReference type="SAM" id="Coils"/>
    </source>
</evidence>
<protein>
    <submittedName>
        <fullName evidence="2">Uncharacterized protein</fullName>
    </submittedName>
</protein>
<reference evidence="2 3" key="1">
    <citation type="submission" date="2016-05" db="EMBL/GenBank/DDBJ databases">
        <title>Draft genome sequence of a porcine commensal Rothia nasimurium.</title>
        <authorList>
            <person name="Gaiser R.A."/>
            <person name="Van Baarlen P."/>
            <person name="Wells J.M."/>
        </authorList>
    </citation>
    <scope>NUCLEOTIDE SEQUENCE [LARGE SCALE GENOMIC DNA]</scope>
    <source>
        <strain evidence="2 3">PT-32</strain>
    </source>
</reference>
<dbReference type="EMBL" id="LXWF01000011">
    <property type="protein sequence ID" value="ORC22084.1"/>
    <property type="molecule type" value="Genomic_DNA"/>
</dbReference>
<keyword evidence="3" id="KW-1185">Reference proteome</keyword>